<sequence length="392" mass="43873">MSRQIEESKRELSRVMELLKDEPRGLSITDISRLLNMNRNSVSKYLNMLLISGKVDMRSIGVAKVYFLSHRVPISAMLDYSSDAIVVLDEKQKVVQANDNFISFTGYNRNELIGLRIPDSSLPVVTNPTVLKTINDLLRGEGEAKEIEWEDESGDFFYLVKLIPTVFDEGNPGVTIILEDVTEIRKALREKELLIDEIHLRVRNNLQVISSLLNMQSQGIEDEQSKEALSEAQMRLSALALVHENLHYSSDQQHINVAEYVKSLAEDISSGINTDCSGIDVEISADMDLGIDLSIPFGMMVNELLTNSFRHAFPDKKSGRITVTLKKAAPSVYTLTFEDNGTGFPEDFDRKNITSLGLSLVKNIAERQLSGSMDIITGKGTRIIINFAEENN</sequence>
<evidence type="ECO:0000259" key="1">
    <source>
        <dbReference type="PROSITE" id="PS50112"/>
    </source>
</evidence>
<keyword evidence="2" id="KW-0418">Kinase</keyword>
<dbReference type="OrthoDB" id="8127at2157"/>
<name>H1Z1V9_9EURY</name>
<dbReference type="InterPro" id="IPR036390">
    <property type="entry name" value="WH_DNA-bd_sf"/>
</dbReference>
<dbReference type="CDD" id="cd00090">
    <property type="entry name" value="HTH_ARSR"/>
    <property type="match status" value="1"/>
</dbReference>
<dbReference type="Gene3D" id="3.30.450.20">
    <property type="entry name" value="PAS domain"/>
    <property type="match status" value="1"/>
</dbReference>
<dbReference type="EMBL" id="CM001436">
    <property type="protein sequence ID" value="EHQ35426.1"/>
    <property type="molecule type" value="Genomic_DNA"/>
</dbReference>
<evidence type="ECO:0000313" key="3">
    <source>
        <dbReference type="Proteomes" id="UP000005741"/>
    </source>
</evidence>
<dbReference type="Gene3D" id="3.30.565.10">
    <property type="entry name" value="Histidine kinase-like ATPase, C-terminal domain"/>
    <property type="match status" value="1"/>
</dbReference>
<evidence type="ECO:0000313" key="2">
    <source>
        <dbReference type="EMBL" id="EHQ35426.1"/>
    </source>
</evidence>
<dbReference type="Pfam" id="PF13426">
    <property type="entry name" value="PAS_9"/>
    <property type="match status" value="1"/>
</dbReference>
<proteinExistence type="predicted"/>
<keyword evidence="2" id="KW-0808">Transferase</keyword>
<dbReference type="NCBIfam" id="TIGR00229">
    <property type="entry name" value="sensory_box"/>
    <property type="match status" value="1"/>
</dbReference>
<dbReference type="InterPro" id="IPR035965">
    <property type="entry name" value="PAS-like_dom_sf"/>
</dbReference>
<dbReference type="GO" id="GO:0016301">
    <property type="term" value="F:kinase activity"/>
    <property type="evidence" value="ECO:0007669"/>
    <property type="project" value="UniProtKB-KW"/>
</dbReference>
<dbReference type="InterPro" id="IPR005471">
    <property type="entry name" value="Tscrpt_reg_IclR_N"/>
</dbReference>
<dbReference type="InterPro" id="IPR011495">
    <property type="entry name" value="Sig_transdc_His_kin_sub2_dim/P"/>
</dbReference>
<dbReference type="Pfam" id="PF09339">
    <property type="entry name" value="HTH_IclR"/>
    <property type="match status" value="1"/>
</dbReference>
<protein>
    <submittedName>
        <fullName evidence="2">Signal transduction histidine kinase</fullName>
    </submittedName>
</protein>
<dbReference type="SMART" id="SM00387">
    <property type="entry name" value="HATPase_c"/>
    <property type="match status" value="1"/>
</dbReference>
<dbReference type="InterPro" id="IPR000014">
    <property type="entry name" value="PAS"/>
</dbReference>
<dbReference type="GO" id="GO:0003677">
    <property type="term" value="F:DNA binding"/>
    <property type="evidence" value="ECO:0007669"/>
    <property type="project" value="InterPro"/>
</dbReference>
<dbReference type="AlphaFoldDB" id="H1Z1V9"/>
<feature type="domain" description="PAS" evidence="1">
    <location>
        <begin position="70"/>
        <end position="114"/>
    </location>
</feature>
<dbReference type="InterPro" id="IPR036388">
    <property type="entry name" value="WH-like_DNA-bd_sf"/>
</dbReference>
<dbReference type="InterPro" id="IPR036890">
    <property type="entry name" value="HATPase_C_sf"/>
</dbReference>
<dbReference type="Pfam" id="PF02518">
    <property type="entry name" value="HATPase_c"/>
    <property type="match status" value="1"/>
</dbReference>
<dbReference type="Pfam" id="PF07568">
    <property type="entry name" value="HisKA_2"/>
    <property type="match status" value="1"/>
</dbReference>
<gene>
    <name evidence="2" type="ORF">Metlim_1317</name>
</gene>
<dbReference type="InterPro" id="IPR003594">
    <property type="entry name" value="HATPase_dom"/>
</dbReference>
<dbReference type="PANTHER" id="PTHR43065">
    <property type="entry name" value="SENSOR HISTIDINE KINASE"/>
    <property type="match status" value="1"/>
</dbReference>
<dbReference type="SUPFAM" id="SSF55874">
    <property type="entry name" value="ATPase domain of HSP90 chaperone/DNA topoisomerase II/histidine kinase"/>
    <property type="match status" value="1"/>
</dbReference>
<reference evidence="2 3" key="1">
    <citation type="submission" date="2011-10" db="EMBL/GenBank/DDBJ databases">
        <title>The Improved High-Quality Draft genome of Methanoplanus limicola DSM 2279.</title>
        <authorList>
            <consortium name="US DOE Joint Genome Institute (JGI-PGF)"/>
            <person name="Lucas S."/>
            <person name="Copeland A."/>
            <person name="Lapidus A."/>
            <person name="Glavina del Rio T."/>
            <person name="Dalin E."/>
            <person name="Tice H."/>
            <person name="Bruce D."/>
            <person name="Goodwin L."/>
            <person name="Pitluck S."/>
            <person name="Peters L."/>
            <person name="Mikhailova N."/>
            <person name="Lu M."/>
            <person name="Kyrpides N."/>
            <person name="Mavromatis K."/>
            <person name="Ivanova N."/>
            <person name="Markowitz V."/>
            <person name="Cheng J.-F."/>
            <person name="Hugenholtz P."/>
            <person name="Woyke T."/>
            <person name="Wu D."/>
            <person name="Wirth R."/>
            <person name="Brambilla E.-M."/>
            <person name="Klenk H.-P."/>
            <person name="Eisen J.A."/>
        </authorList>
    </citation>
    <scope>NUCLEOTIDE SEQUENCE [LARGE SCALE GENOMIC DNA]</scope>
    <source>
        <strain evidence="2 3">DSM 2279</strain>
    </source>
</reference>
<dbReference type="PROSITE" id="PS50112">
    <property type="entry name" value="PAS"/>
    <property type="match status" value="1"/>
</dbReference>
<dbReference type="PANTHER" id="PTHR43065:SF23">
    <property type="entry name" value="SENSOR HISTIDINE KINASE PDTAS"/>
    <property type="match status" value="1"/>
</dbReference>
<dbReference type="SUPFAM" id="SSF55785">
    <property type="entry name" value="PYP-like sensor domain (PAS domain)"/>
    <property type="match status" value="1"/>
</dbReference>
<organism evidence="2 3">
    <name type="scientific">Methanoplanus limicola DSM 2279</name>
    <dbReference type="NCBI Taxonomy" id="937775"/>
    <lineage>
        <taxon>Archaea</taxon>
        <taxon>Methanobacteriati</taxon>
        <taxon>Methanobacteriota</taxon>
        <taxon>Stenosarchaea group</taxon>
        <taxon>Methanomicrobia</taxon>
        <taxon>Methanomicrobiales</taxon>
        <taxon>Methanomicrobiaceae</taxon>
        <taxon>Methanoplanus</taxon>
    </lineage>
</organism>
<dbReference type="InterPro" id="IPR011991">
    <property type="entry name" value="ArsR-like_HTH"/>
</dbReference>
<dbReference type="STRING" id="937775.Metlim_1317"/>
<dbReference type="SMART" id="SM00091">
    <property type="entry name" value="PAS"/>
    <property type="match status" value="1"/>
</dbReference>
<dbReference type="Gene3D" id="1.10.10.10">
    <property type="entry name" value="Winged helix-like DNA-binding domain superfamily/Winged helix DNA-binding domain"/>
    <property type="match status" value="1"/>
</dbReference>
<dbReference type="SUPFAM" id="SSF46785">
    <property type="entry name" value="Winged helix' DNA-binding domain"/>
    <property type="match status" value="1"/>
</dbReference>
<dbReference type="GO" id="GO:0006355">
    <property type="term" value="P:regulation of DNA-templated transcription"/>
    <property type="evidence" value="ECO:0007669"/>
    <property type="project" value="InterPro"/>
</dbReference>
<dbReference type="Proteomes" id="UP000005741">
    <property type="component" value="Chromosome"/>
</dbReference>
<dbReference type="HOGENOM" id="CLU_000445_114_57_2"/>
<dbReference type="CDD" id="cd00130">
    <property type="entry name" value="PAS"/>
    <property type="match status" value="1"/>
</dbReference>
<dbReference type="RefSeq" id="WP_004077179.1">
    <property type="nucleotide sequence ID" value="NZ_CM001436.1"/>
</dbReference>
<dbReference type="InParanoid" id="H1Z1V9"/>
<accession>H1Z1V9</accession>
<keyword evidence="3" id="KW-1185">Reference proteome</keyword>